<reference evidence="1 2" key="1">
    <citation type="submission" date="2019-01" db="EMBL/GenBank/DDBJ databases">
        <authorList>
            <consortium name="Pathogen Informatics"/>
        </authorList>
    </citation>
    <scope>NUCLEOTIDE SEQUENCE [LARGE SCALE GENOMIC DNA]</scope>
    <source>
        <strain evidence="1 2">NCTC10138</strain>
    </source>
</reference>
<dbReference type="KEGG" id="aaxa:NCTC10138_01333"/>
<name>A0A449BET9_HAPAX</name>
<accession>A0A449BET9</accession>
<dbReference type="EMBL" id="LR215048">
    <property type="protein sequence ID" value="VEU80945.1"/>
    <property type="molecule type" value="Genomic_DNA"/>
</dbReference>
<organism evidence="1 2">
    <name type="scientific">Haploplasma axanthum</name>
    <name type="common">Acholeplasma axanthum</name>
    <dbReference type="NCBI Taxonomy" id="29552"/>
    <lineage>
        <taxon>Bacteria</taxon>
        <taxon>Bacillati</taxon>
        <taxon>Mycoplasmatota</taxon>
        <taxon>Mollicutes</taxon>
        <taxon>Acholeplasmatales</taxon>
        <taxon>Acholeplasmataceae</taxon>
        <taxon>Haploplasma</taxon>
    </lineage>
</organism>
<proteinExistence type="predicted"/>
<evidence type="ECO:0000313" key="1">
    <source>
        <dbReference type="EMBL" id="VEU80945.1"/>
    </source>
</evidence>
<keyword evidence="2" id="KW-1185">Reference proteome</keyword>
<dbReference type="STRING" id="1278311.GCA_000428705_00024"/>
<dbReference type="Proteomes" id="UP000289841">
    <property type="component" value="Chromosome"/>
</dbReference>
<dbReference type="RefSeq" id="WP_026389875.1">
    <property type="nucleotide sequence ID" value="NZ_LR215048.1"/>
</dbReference>
<dbReference type="Pfam" id="PF04883">
    <property type="entry name" value="HK97-gp10_like"/>
    <property type="match status" value="1"/>
</dbReference>
<dbReference type="AlphaFoldDB" id="A0A449BET9"/>
<evidence type="ECO:0000313" key="2">
    <source>
        <dbReference type="Proteomes" id="UP000289841"/>
    </source>
</evidence>
<protein>
    <submittedName>
        <fullName evidence="1">Bacteriophage protein of uncharacterized function (DUF646)</fullName>
    </submittedName>
</protein>
<sequence length="125" mass="14337">MATLNNFLDEVNDAIKEYTDDVKKELERNLDETGAKILEYVIANTPRSGRKGAMADEFTKTEIGEGINKTIVIHAKEKGRLVHLIEFGFQHKGGKYVAARPFMRPAFEYFTPKMLDDIRRIIRGY</sequence>
<gene>
    <name evidence="1" type="ORF">NCTC10138_01333</name>
</gene>
<dbReference type="InterPro" id="IPR010064">
    <property type="entry name" value="HK97-gp10_tail"/>
</dbReference>